<evidence type="ECO:0000313" key="8">
    <source>
        <dbReference type="EMBL" id="KAL3771353.1"/>
    </source>
</evidence>
<evidence type="ECO:0000256" key="7">
    <source>
        <dbReference type="SAM" id="MobiDB-lite"/>
    </source>
</evidence>
<sequence length="823" mass="91804">MIMAPAEKKHKKKNKSKHASKDSVRKTPAVRPSTSNTPKRTPETHKRALDLSHQLRQLSNQKRLRECLSLYHSFENDDIRDSHHGSIIIDCCARCGDLDEAERVVVTMLGNTSACIDKDEYIWDRYDHIPYKKMPIQAWTALLKGYVHGGMMAKADSLFCALCGCKAEDDGNEGHSKKRKRVETKQQDKANVRTLNTLLRGCLWSATTIDYDANNLGTQPKQKRAKSRQELVGGIVTAERAWEQFSSMKSDNTCVDSSSYEYFITLLCQSLQCEKAEHQLMQMKEQFKLSKDLTNADPALIESLVVCLVVLSRAYALLGKTNDVKRCANEALKVIRHIESTNSDSKAIPAKKKPNVATGGKQAWKIDANNDENGRREQSNTLFRSHRISELKAEATSLNQYFDRNSDRKTLAKMMVARLLYFSGGGTTGLNAMSDANSATGKTSPESEQTMLQRYTSLWFSFGLKPAAEMLKLAGLDKSYCTALSQDMCTRLHNDLLGKDHPVITSNGYVDFNTVFPTSADSSSTPLHIELGSGSGDWAVIQAESNPSENYVTVELRSDRVAQTFAKMVLHNPENFSPNKSSVLNNLCCVGSECGSFLSERIQPKTVRTIFVNHPEPPTQTSTCDDNEQAHMLNSKTILAAAKCLEPNGYGRIVIVTDNLIYAKLVGHTAAKILDQSQLIGLKPNEVSDLRKVDTASDPNKHGAFVHIYEGKPSTSIGHYTPKSSNAGTSYFDRLWRTGVGKHADMKKRYIIALRTIRDQFYSGTTSSKATQSSKKTATATAGEKGKGKHSNKRSAEKQQRRNERRLLKKQQQQEKQNHSQKR</sequence>
<dbReference type="EC" id="2.1.1.33" evidence="2"/>
<keyword evidence="4" id="KW-0808">Transferase</keyword>
<reference evidence="8 9" key="1">
    <citation type="submission" date="2024-10" db="EMBL/GenBank/DDBJ databases">
        <title>Updated reference genomes for cyclostephanoid diatoms.</title>
        <authorList>
            <person name="Roberts W.R."/>
            <person name="Alverson A.J."/>
        </authorList>
    </citation>
    <scope>NUCLEOTIDE SEQUENCE [LARGE SCALE GENOMIC DNA]</scope>
    <source>
        <strain evidence="8 9">AJA010-31</strain>
    </source>
</reference>
<evidence type="ECO:0000256" key="3">
    <source>
        <dbReference type="ARBA" id="ARBA00022603"/>
    </source>
</evidence>
<gene>
    <name evidence="8" type="ORF">ACHAWO_007827</name>
</gene>
<dbReference type="PANTHER" id="PTHR23417:SF14">
    <property type="entry name" value="PENTACOTRIPEPTIDE-REPEAT REGION OF PRORP DOMAIN-CONTAINING PROTEIN"/>
    <property type="match status" value="1"/>
</dbReference>
<comment type="caution">
    <text evidence="8">The sequence shown here is derived from an EMBL/GenBank/DDBJ whole genome shotgun (WGS) entry which is preliminary data.</text>
</comment>
<accession>A0ABD3N7M2</accession>
<dbReference type="EMBL" id="JALLPJ020001288">
    <property type="protein sequence ID" value="KAL3771353.1"/>
    <property type="molecule type" value="Genomic_DNA"/>
</dbReference>
<dbReference type="InterPro" id="IPR003358">
    <property type="entry name" value="tRNA_(Gua-N-7)_MeTrfase_Trmb"/>
</dbReference>
<name>A0ABD3N7M2_9STRA</name>
<keyword evidence="6" id="KW-0819">tRNA processing</keyword>
<dbReference type="Gene3D" id="1.25.40.10">
    <property type="entry name" value="Tetratricopeptide repeat domain"/>
    <property type="match status" value="1"/>
</dbReference>
<dbReference type="Gene3D" id="3.40.50.150">
    <property type="entry name" value="Vaccinia Virus protein VP39"/>
    <property type="match status" value="1"/>
</dbReference>
<organism evidence="8 9">
    <name type="scientific">Cyclotella atomus</name>
    <dbReference type="NCBI Taxonomy" id="382360"/>
    <lineage>
        <taxon>Eukaryota</taxon>
        <taxon>Sar</taxon>
        <taxon>Stramenopiles</taxon>
        <taxon>Ochrophyta</taxon>
        <taxon>Bacillariophyta</taxon>
        <taxon>Coscinodiscophyceae</taxon>
        <taxon>Thalassiosirophycidae</taxon>
        <taxon>Stephanodiscales</taxon>
        <taxon>Stephanodiscaceae</taxon>
        <taxon>Cyclotella</taxon>
    </lineage>
</organism>
<protein>
    <recommendedName>
        <fullName evidence="2">tRNA (guanine(46)-N(7))-methyltransferase</fullName>
        <ecNumber evidence="2">2.1.1.33</ecNumber>
    </recommendedName>
</protein>
<dbReference type="InterPro" id="IPR011990">
    <property type="entry name" value="TPR-like_helical_dom_sf"/>
</dbReference>
<feature type="region of interest" description="Disordered" evidence="7">
    <location>
        <begin position="764"/>
        <end position="823"/>
    </location>
</feature>
<dbReference type="Proteomes" id="UP001530400">
    <property type="component" value="Unassembled WGS sequence"/>
</dbReference>
<evidence type="ECO:0000256" key="6">
    <source>
        <dbReference type="ARBA" id="ARBA00022694"/>
    </source>
</evidence>
<proteinExistence type="predicted"/>
<dbReference type="Pfam" id="PF02390">
    <property type="entry name" value="Methyltransf_4"/>
    <property type="match status" value="1"/>
</dbReference>
<feature type="compositionally biased region" description="Basic and acidic residues" evidence="7">
    <location>
        <begin position="794"/>
        <end position="823"/>
    </location>
</feature>
<dbReference type="Pfam" id="PF01535">
    <property type="entry name" value="PPR"/>
    <property type="match status" value="2"/>
</dbReference>
<dbReference type="SUPFAM" id="SSF53335">
    <property type="entry name" value="S-adenosyl-L-methionine-dependent methyltransferases"/>
    <property type="match status" value="1"/>
</dbReference>
<keyword evidence="5" id="KW-0949">S-adenosyl-L-methionine</keyword>
<feature type="compositionally biased region" description="Basic residues" evidence="7">
    <location>
        <begin position="8"/>
        <end position="18"/>
    </location>
</feature>
<dbReference type="InterPro" id="IPR029063">
    <property type="entry name" value="SAM-dependent_MTases_sf"/>
</dbReference>
<dbReference type="GO" id="GO:0008176">
    <property type="term" value="F:tRNA (guanine(46)-N7)-methyltransferase activity"/>
    <property type="evidence" value="ECO:0007669"/>
    <property type="project" value="UniProtKB-EC"/>
</dbReference>
<dbReference type="AlphaFoldDB" id="A0ABD3N7M2"/>
<feature type="region of interest" description="Disordered" evidence="7">
    <location>
        <begin position="1"/>
        <end position="48"/>
    </location>
</feature>
<evidence type="ECO:0000256" key="4">
    <source>
        <dbReference type="ARBA" id="ARBA00022679"/>
    </source>
</evidence>
<comment type="catalytic activity">
    <reaction evidence="1">
        <text>guanosine(46) in tRNA + S-adenosyl-L-methionine = N(7)-methylguanosine(46) in tRNA + S-adenosyl-L-homocysteine</text>
        <dbReference type="Rhea" id="RHEA:42708"/>
        <dbReference type="Rhea" id="RHEA-COMP:10188"/>
        <dbReference type="Rhea" id="RHEA-COMP:10189"/>
        <dbReference type="ChEBI" id="CHEBI:57856"/>
        <dbReference type="ChEBI" id="CHEBI:59789"/>
        <dbReference type="ChEBI" id="CHEBI:74269"/>
        <dbReference type="ChEBI" id="CHEBI:74480"/>
        <dbReference type="EC" id="2.1.1.33"/>
    </reaction>
</comment>
<dbReference type="InterPro" id="IPR002885">
    <property type="entry name" value="PPR_rpt"/>
</dbReference>
<feature type="compositionally biased region" description="Low complexity" evidence="7">
    <location>
        <begin position="764"/>
        <end position="783"/>
    </location>
</feature>
<evidence type="ECO:0000256" key="1">
    <source>
        <dbReference type="ARBA" id="ARBA00000142"/>
    </source>
</evidence>
<dbReference type="PANTHER" id="PTHR23417">
    <property type="entry name" value="3-DEOXY-D-MANNO-OCTULOSONIC-ACID TRANSFERASE/TRNA GUANINE-N 7 - -METHYLTRANSFERASE"/>
    <property type="match status" value="1"/>
</dbReference>
<evidence type="ECO:0000313" key="9">
    <source>
        <dbReference type="Proteomes" id="UP001530400"/>
    </source>
</evidence>
<keyword evidence="3" id="KW-0489">Methyltransferase</keyword>
<evidence type="ECO:0000256" key="5">
    <source>
        <dbReference type="ARBA" id="ARBA00022691"/>
    </source>
</evidence>
<keyword evidence="9" id="KW-1185">Reference proteome</keyword>
<dbReference type="PROSITE" id="PS51625">
    <property type="entry name" value="SAM_MT_TRMB"/>
    <property type="match status" value="1"/>
</dbReference>
<evidence type="ECO:0000256" key="2">
    <source>
        <dbReference type="ARBA" id="ARBA00011977"/>
    </source>
</evidence>